<dbReference type="Pfam" id="PF02954">
    <property type="entry name" value="HTH_8"/>
    <property type="match status" value="1"/>
</dbReference>
<accession>A0A0H3ZM22</accession>
<dbReference type="PRINTS" id="PR01590">
    <property type="entry name" value="HTHFIS"/>
</dbReference>
<organism evidence="2">
    <name type="scientific">Vibrio genomosp. F6</name>
    <dbReference type="NCBI Taxonomy" id="723172"/>
    <lineage>
        <taxon>Bacteria</taxon>
        <taxon>Pseudomonadati</taxon>
        <taxon>Pseudomonadota</taxon>
        <taxon>Gammaproteobacteria</taxon>
        <taxon>Vibrionales</taxon>
        <taxon>Vibrionaceae</taxon>
        <taxon>Vibrio</taxon>
    </lineage>
</organism>
<proteinExistence type="predicted"/>
<dbReference type="InterPro" id="IPR002197">
    <property type="entry name" value="HTH_Fis"/>
</dbReference>
<dbReference type="InterPro" id="IPR009057">
    <property type="entry name" value="Homeodomain-like_sf"/>
</dbReference>
<reference evidence="2" key="1">
    <citation type="journal article" date="2015" name="MBio">
        <title>Eco-Evolutionary Dynamics of Episomes among Ecologically Cohesive Bacterial Populations.</title>
        <authorList>
            <person name="Xue H."/>
            <person name="Cordero O.X."/>
            <person name="Camas F.M."/>
            <person name="Trimble W."/>
            <person name="Meyer F."/>
            <person name="Guglielmini J."/>
            <person name="Rocha E.P."/>
            <person name="Polz M.F."/>
        </authorList>
    </citation>
    <scope>NUCLEOTIDE SEQUENCE</scope>
    <source>
        <strain evidence="2">FF_146</strain>
    </source>
</reference>
<evidence type="ECO:0000259" key="1">
    <source>
        <dbReference type="Pfam" id="PF02954"/>
    </source>
</evidence>
<dbReference type="AlphaFoldDB" id="A0A0H3ZM22"/>
<dbReference type="SUPFAM" id="SSF46689">
    <property type="entry name" value="Homeodomain-like"/>
    <property type="match status" value="1"/>
</dbReference>
<protein>
    <recommendedName>
        <fullName evidence="1">DNA binding HTH domain-containing protein</fullName>
    </recommendedName>
</protein>
<sequence length="85" mass="9647">MNKDNKIISHKAIQKHLQIYLEPMLLDKAQNTDVSWVMAMVKDEVFKAVIVHTRGNQTKAAKLLGISRSNFAVKIKDTASQRQGR</sequence>
<name>A0A0H3ZM22_9VIBR</name>
<dbReference type="EMBL" id="KP795523">
    <property type="protein sequence ID" value="AKN37165.1"/>
    <property type="molecule type" value="Genomic_DNA"/>
</dbReference>
<evidence type="ECO:0000313" key="2">
    <source>
        <dbReference type="EMBL" id="AKN37165.1"/>
    </source>
</evidence>
<dbReference type="Gene3D" id="1.10.10.60">
    <property type="entry name" value="Homeodomain-like"/>
    <property type="match status" value="1"/>
</dbReference>
<feature type="domain" description="DNA binding HTH" evidence="1">
    <location>
        <begin position="45"/>
        <end position="76"/>
    </location>
</feature>
<dbReference type="GO" id="GO:0043565">
    <property type="term" value="F:sequence-specific DNA binding"/>
    <property type="evidence" value="ECO:0007669"/>
    <property type="project" value="InterPro"/>
</dbReference>